<proteinExistence type="inferred from homology"/>
<dbReference type="PANTHER" id="PTHR42747">
    <property type="entry name" value="NITRONATE MONOOXYGENASE-RELATED"/>
    <property type="match status" value="1"/>
</dbReference>
<dbReference type="Pfam" id="PF03060">
    <property type="entry name" value="NMO"/>
    <property type="match status" value="1"/>
</dbReference>
<evidence type="ECO:0000256" key="3">
    <source>
        <dbReference type="ARBA" id="ARBA00022575"/>
    </source>
</evidence>
<accession>A0A371WZC3</accession>
<dbReference type="PROSITE" id="PS51257">
    <property type="entry name" value="PROKAR_LIPOPROTEIN"/>
    <property type="match status" value="1"/>
</dbReference>
<comment type="cofactor">
    <cofactor evidence="1">
        <name>FMN</name>
        <dbReference type="ChEBI" id="CHEBI:58210"/>
    </cofactor>
</comment>
<dbReference type="InterPro" id="IPR004136">
    <property type="entry name" value="NMO"/>
</dbReference>
<evidence type="ECO:0000256" key="9">
    <source>
        <dbReference type="ARBA" id="ARBA00049401"/>
    </source>
</evidence>
<evidence type="ECO:0000256" key="5">
    <source>
        <dbReference type="ARBA" id="ARBA00022643"/>
    </source>
</evidence>
<keyword evidence="5" id="KW-0288">FMN</keyword>
<dbReference type="OrthoDB" id="9778912at2"/>
<dbReference type="EMBL" id="QURL01000007">
    <property type="protein sequence ID" value="RFC62331.1"/>
    <property type="molecule type" value="Genomic_DNA"/>
</dbReference>
<dbReference type="SUPFAM" id="SSF51412">
    <property type="entry name" value="Inosine monophosphate dehydrogenase (IMPDH)"/>
    <property type="match status" value="1"/>
</dbReference>
<evidence type="ECO:0000256" key="1">
    <source>
        <dbReference type="ARBA" id="ARBA00001917"/>
    </source>
</evidence>
<comment type="similarity">
    <text evidence="2">Belongs to the nitronate monooxygenase family. NMO class I subfamily.</text>
</comment>
<keyword evidence="11" id="KW-1185">Reference proteome</keyword>
<dbReference type="GO" id="GO:0009636">
    <property type="term" value="P:response to toxic substance"/>
    <property type="evidence" value="ECO:0007669"/>
    <property type="project" value="UniProtKB-KW"/>
</dbReference>
<keyword evidence="7 10" id="KW-0503">Monooxygenase</keyword>
<evidence type="ECO:0000313" key="11">
    <source>
        <dbReference type="Proteomes" id="UP000264310"/>
    </source>
</evidence>
<dbReference type="RefSeq" id="WP_116684272.1">
    <property type="nucleotide sequence ID" value="NZ_QURL01000007.1"/>
</dbReference>
<evidence type="ECO:0000256" key="8">
    <source>
        <dbReference type="ARBA" id="ARBA00031155"/>
    </source>
</evidence>
<evidence type="ECO:0000256" key="6">
    <source>
        <dbReference type="ARBA" id="ARBA00023002"/>
    </source>
</evidence>
<organism evidence="10 11">
    <name type="scientific">Fulvimarina endophytica</name>
    <dbReference type="NCBI Taxonomy" id="2293836"/>
    <lineage>
        <taxon>Bacteria</taxon>
        <taxon>Pseudomonadati</taxon>
        <taxon>Pseudomonadota</taxon>
        <taxon>Alphaproteobacteria</taxon>
        <taxon>Hyphomicrobiales</taxon>
        <taxon>Aurantimonadaceae</taxon>
        <taxon>Fulvimarina</taxon>
    </lineage>
</organism>
<evidence type="ECO:0000256" key="4">
    <source>
        <dbReference type="ARBA" id="ARBA00022630"/>
    </source>
</evidence>
<protein>
    <recommendedName>
        <fullName evidence="8">Propionate 3-nitronate monooxygenase</fullName>
    </recommendedName>
</protein>
<name>A0A371WZC3_9HYPH</name>
<dbReference type="Gene3D" id="3.20.20.70">
    <property type="entry name" value="Aldolase class I"/>
    <property type="match status" value="1"/>
</dbReference>
<dbReference type="PANTHER" id="PTHR42747:SF3">
    <property type="entry name" value="NITRONATE MONOOXYGENASE-RELATED"/>
    <property type="match status" value="1"/>
</dbReference>
<dbReference type="AlphaFoldDB" id="A0A371WZC3"/>
<dbReference type="InterPro" id="IPR013785">
    <property type="entry name" value="Aldolase_TIM"/>
</dbReference>
<dbReference type="GO" id="GO:0018580">
    <property type="term" value="F:nitronate monooxygenase activity"/>
    <property type="evidence" value="ECO:0007669"/>
    <property type="project" value="InterPro"/>
</dbReference>
<comment type="caution">
    <text evidence="10">The sequence shown here is derived from an EMBL/GenBank/DDBJ whole genome shotgun (WGS) entry which is preliminary data.</text>
</comment>
<sequence>MRSEIAARIADFQALTGAHTSIGLAPMAGACPPELSIAVCKAGGIGSCGALLSSPAEIAEWARAFRAGSDGPFLINLWVPDPEPLRDARHEASIRAALSDWGPAVEPDAGDAPLQDFGAQVEAVIAVKPLGFSTIMGLPSEQVIAEVKRAGILWFATVTTPEEARAAVEAGADVIVAQGAEAGGHRGAFRAENAERQAIGSLALIPAIVDAVSCPVVAAGGIADARGAIAALALGASGVQIGTGFLRTPEAATNRGWADAITGLAPEGTVLTRGFSGRTGRAIRTRYTEAVASGDLPEPAPYPVQRGLTANMRKAAAKDGDIDRMQAWAGQSARLAEARPAGEILRTIAAGIDAFLA</sequence>
<evidence type="ECO:0000256" key="7">
    <source>
        <dbReference type="ARBA" id="ARBA00023033"/>
    </source>
</evidence>
<gene>
    <name evidence="10" type="ORF">DYI37_15970</name>
</gene>
<keyword evidence="6" id="KW-0560">Oxidoreductase</keyword>
<evidence type="ECO:0000313" key="10">
    <source>
        <dbReference type="EMBL" id="RFC62331.1"/>
    </source>
</evidence>
<keyword evidence="4" id="KW-0285">Flavoprotein</keyword>
<reference evidence="10 11" key="1">
    <citation type="submission" date="2018-08" db="EMBL/GenBank/DDBJ databases">
        <title>Fulvimarina sp. 85, whole genome shotgun sequence.</title>
        <authorList>
            <person name="Tuo L."/>
        </authorList>
    </citation>
    <scope>NUCLEOTIDE SEQUENCE [LARGE SCALE GENOMIC DNA]</scope>
    <source>
        <strain evidence="10 11">85</strain>
    </source>
</reference>
<evidence type="ECO:0000256" key="2">
    <source>
        <dbReference type="ARBA" id="ARBA00009881"/>
    </source>
</evidence>
<keyword evidence="3" id="KW-0216">Detoxification</keyword>
<dbReference type="Proteomes" id="UP000264310">
    <property type="component" value="Unassembled WGS sequence"/>
</dbReference>
<dbReference type="CDD" id="cd04730">
    <property type="entry name" value="NPD_like"/>
    <property type="match status" value="1"/>
</dbReference>
<comment type="catalytic activity">
    <reaction evidence="9">
        <text>3 propionate 3-nitronate + 3 O2 + H2O = 3 3-oxopropanoate + 2 nitrate + nitrite + H2O2 + 3 H(+)</text>
        <dbReference type="Rhea" id="RHEA:57332"/>
        <dbReference type="ChEBI" id="CHEBI:15377"/>
        <dbReference type="ChEBI" id="CHEBI:15378"/>
        <dbReference type="ChEBI" id="CHEBI:15379"/>
        <dbReference type="ChEBI" id="CHEBI:16240"/>
        <dbReference type="ChEBI" id="CHEBI:16301"/>
        <dbReference type="ChEBI" id="CHEBI:17632"/>
        <dbReference type="ChEBI" id="CHEBI:33190"/>
        <dbReference type="ChEBI" id="CHEBI:136067"/>
    </reaction>
</comment>